<dbReference type="AlphaFoldDB" id="A0A086Q151"/>
<dbReference type="OrthoDB" id="4249at2759"/>
<evidence type="ECO:0000256" key="1">
    <source>
        <dbReference type="ARBA" id="ARBA00022688"/>
    </source>
</evidence>
<keyword evidence="3" id="KW-0830">Ubiquinone</keyword>
<dbReference type="Pfam" id="PF05019">
    <property type="entry name" value="Coq4"/>
    <property type="match status" value="2"/>
</dbReference>
<dbReference type="PANTHER" id="PTHR12922">
    <property type="entry name" value="UBIQUINONE BIOSYNTHESIS PROTEIN"/>
    <property type="match status" value="1"/>
</dbReference>
<dbReference type="InterPro" id="IPR007715">
    <property type="entry name" value="Coq4"/>
</dbReference>
<feature type="compositionally biased region" description="Basic and acidic residues" evidence="2">
    <location>
        <begin position="173"/>
        <end position="183"/>
    </location>
</feature>
<comment type="caution">
    <text evidence="3">The sequence shown here is derived from an EMBL/GenBank/DDBJ whole genome shotgun (WGS) entry which is preliminary data.</text>
</comment>
<dbReference type="EMBL" id="AEYJ02000907">
    <property type="protein sequence ID" value="KFH06333.1"/>
    <property type="molecule type" value="Genomic_DNA"/>
</dbReference>
<name>A0A086Q151_TOXGO</name>
<reference evidence="3 4" key="2">
    <citation type="journal article" date="2015" name="Eukaryot. Cell">
        <title>Genetic mapping reveals that sinefungin resistance in Toxoplasma gondii is controlled by a putative amino acid transporter locus that can be used as a negative selectable marker.</title>
        <authorList>
            <person name="Behnke M.S."/>
            <person name="Khan A."/>
            <person name="Sibley L.D."/>
        </authorList>
    </citation>
    <scope>NUCLEOTIDE SEQUENCE [LARGE SCALE GENOMIC DNA]</scope>
    <source>
        <strain evidence="3 4">VAND</strain>
    </source>
</reference>
<sequence length="252" mass="28384">ICILFVNSMQSKVFPKKEKPGKVGLVVLSRGEERLRLLCRDSRRVAASVEWISVFLFLQLHDIMHTLYGMNISVEAEVALKLIEFHNTGLPMTLLGSIFGPLAAPIIRMHMPRRATDADVVGEALAGKLRRERSGEESCSFTSVNAPLHIVYESEQTRQQGEKSEAESGAFPEEDRAVSEERSDTEVLYPRHALLTELLPWAWKAGRAVKVPLHCVYVEEWFDRPLEDLRRHCGVILPPAHLAPHVARDQSS</sequence>
<dbReference type="VEuPathDB" id="ToxoDB:TGVAND_436790"/>
<evidence type="ECO:0000256" key="2">
    <source>
        <dbReference type="SAM" id="MobiDB-lite"/>
    </source>
</evidence>
<feature type="non-terminal residue" evidence="3">
    <location>
        <position position="1"/>
    </location>
</feature>
<dbReference type="GO" id="GO:0006744">
    <property type="term" value="P:ubiquinone biosynthetic process"/>
    <property type="evidence" value="ECO:0007669"/>
    <property type="project" value="UniProtKB-KW"/>
</dbReference>
<keyword evidence="1" id="KW-0831">Ubiquinone biosynthesis</keyword>
<evidence type="ECO:0000313" key="4">
    <source>
        <dbReference type="Proteomes" id="UP000028840"/>
    </source>
</evidence>
<gene>
    <name evidence="3" type="ORF">TGVAND_436790</name>
</gene>
<proteinExistence type="predicted"/>
<feature type="region of interest" description="Disordered" evidence="2">
    <location>
        <begin position="154"/>
        <end position="183"/>
    </location>
</feature>
<dbReference type="Proteomes" id="UP000028840">
    <property type="component" value="Unassembled WGS sequence"/>
</dbReference>
<dbReference type="PANTHER" id="PTHR12922:SF7">
    <property type="entry name" value="UBIQUINONE BIOSYNTHESIS PROTEIN COQ4 HOMOLOG, MITOCHONDRIAL"/>
    <property type="match status" value="1"/>
</dbReference>
<reference evidence="3 4" key="1">
    <citation type="submission" date="2014-08" db="EMBL/GenBank/DDBJ databases">
        <authorList>
            <person name="Sibley D."/>
            <person name="Venepally P."/>
            <person name="Karamycheva S."/>
            <person name="Hadjithomas M."/>
            <person name="Khan A."/>
            <person name="Brunk B."/>
            <person name="Roos D."/>
            <person name="Caler E."/>
            <person name="Lorenzi H."/>
        </authorList>
    </citation>
    <scope>NUCLEOTIDE SEQUENCE [LARGE SCALE GENOMIC DNA]</scope>
    <source>
        <strain evidence="3 4">VAND</strain>
    </source>
</reference>
<accession>A0A086Q151</accession>
<evidence type="ECO:0000313" key="3">
    <source>
        <dbReference type="EMBL" id="KFH06333.1"/>
    </source>
</evidence>
<protein>
    <submittedName>
        <fullName evidence="3">Coenzyme Q (Ubiquinone) biosynthesis protein COQ4</fullName>
    </submittedName>
</protein>
<organism evidence="3 4">
    <name type="scientific">Toxoplasma gondii VAND</name>
    <dbReference type="NCBI Taxonomy" id="933077"/>
    <lineage>
        <taxon>Eukaryota</taxon>
        <taxon>Sar</taxon>
        <taxon>Alveolata</taxon>
        <taxon>Apicomplexa</taxon>
        <taxon>Conoidasida</taxon>
        <taxon>Coccidia</taxon>
        <taxon>Eucoccidiorida</taxon>
        <taxon>Eimeriorina</taxon>
        <taxon>Sarcocystidae</taxon>
        <taxon>Toxoplasma</taxon>
    </lineage>
</organism>